<sequence length="193" mass="21335">MMLSGRTSNPNTPNGGLETRGLPHKQSNEIKELGKKNEDSDLLIAKLRSVVDLEKKKFSDAQSELKSMVKKHAKDLAVIQEQVAKLKIEVAELRSTKDKKIKEFKSFKEFKGLKSTCLDEGFQSCMKSMKSDDGDDDALSQDMRGLIMGEVETGTSEVGMHDWARLGVLMGMTPLLSDWAGLAFLYTSSGMLA</sequence>
<dbReference type="Gramene" id="VVA36007">
    <property type="protein sequence ID" value="VVA36007"/>
    <property type="gene ID" value="Prudul26B008706"/>
</dbReference>
<evidence type="ECO:0000313" key="3">
    <source>
        <dbReference type="EMBL" id="VVA36007.1"/>
    </source>
</evidence>
<evidence type="ECO:0000313" key="4">
    <source>
        <dbReference type="Proteomes" id="UP000327085"/>
    </source>
</evidence>
<evidence type="ECO:0000256" key="2">
    <source>
        <dbReference type="SAM" id="MobiDB-lite"/>
    </source>
</evidence>
<proteinExistence type="predicted"/>
<organism evidence="3 4">
    <name type="scientific">Prunus dulcis</name>
    <name type="common">Almond</name>
    <name type="synonym">Amygdalus dulcis</name>
    <dbReference type="NCBI Taxonomy" id="3755"/>
    <lineage>
        <taxon>Eukaryota</taxon>
        <taxon>Viridiplantae</taxon>
        <taxon>Streptophyta</taxon>
        <taxon>Embryophyta</taxon>
        <taxon>Tracheophyta</taxon>
        <taxon>Spermatophyta</taxon>
        <taxon>Magnoliopsida</taxon>
        <taxon>eudicotyledons</taxon>
        <taxon>Gunneridae</taxon>
        <taxon>Pentapetalae</taxon>
        <taxon>rosids</taxon>
        <taxon>fabids</taxon>
        <taxon>Rosales</taxon>
        <taxon>Rosaceae</taxon>
        <taxon>Amygdaloideae</taxon>
        <taxon>Amygdaleae</taxon>
        <taxon>Prunus</taxon>
    </lineage>
</organism>
<evidence type="ECO:0000256" key="1">
    <source>
        <dbReference type="SAM" id="Coils"/>
    </source>
</evidence>
<dbReference type="AlphaFoldDB" id="A0A5E4G8A8"/>
<name>A0A5E4G8A8_PRUDU</name>
<accession>A0A5E4G8A8</accession>
<gene>
    <name evidence="3" type="ORF">ALMOND_2B008706</name>
</gene>
<feature type="coiled-coil region" evidence="1">
    <location>
        <begin position="69"/>
        <end position="103"/>
    </location>
</feature>
<dbReference type="Proteomes" id="UP000327085">
    <property type="component" value="Chromosome 8"/>
</dbReference>
<keyword evidence="1" id="KW-0175">Coiled coil</keyword>
<protein>
    <submittedName>
        <fullName evidence="3">Uncharacterized protein</fullName>
    </submittedName>
</protein>
<feature type="compositionally biased region" description="Polar residues" evidence="2">
    <location>
        <begin position="1"/>
        <end position="14"/>
    </location>
</feature>
<dbReference type="EMBL" id="CABIKO010000422">
    <property type="protein sequence ID" value="VVA36007.1"/>
    <property type="molecule type" value="Genomic_DNA"/>
</dbReference>
<reference evidence="4" key="1">
    <citation type="journal article" date="2020" name="Plant J.">
        <title>Transposons played a major role in the diversification between the closely related almond and peach genomes: results from the almond genome sequence.</title>
        <authorList>
            <person name="Alioto T."/>
            <person name="Alexiou K.G."/>
            <person name="Bardil A."/>
            <person name="Barteri F."/>
            <person name="Castanera R."/>
            <person name="Cruz F."/>
            <person name="Dhingra A."/>
            <person name="Duval H."/>
            <person name="Fernandez I Marti A."/>
            <person name="Frias L."/>
            <person name="Galan B."/>
            <person name="Garcia J.L."/>
            <person name="Howad W."/>
            <person name="Gomez-Garrido J."/>
            <person name="Gut M."/>
            <person name="Julca I."/>
            <person name="Morata J."/>
            <person name="Puigdomenech P."/>
            <person name="Ribeca P."/>
            <person name="Rubio Cabetas M.J."/>
            <person name="Vlasova A."/>
            <person name="Wirthensohn M."/>
            <person name="Garcia-Mas J."/>
            <person name="Gabaldon T."/>
            <person name="Casacuberta J.M."/>
            <person name="Arus P."/>
        </authorList>
    </citation>
    <scope>NUCLEOTIDE SEQUENCE [LARGE SCALE GENOMIC DNA]</scope>
    <source>
        <strain evidence="4">cv. Texas</strain>
    </source>
</reference>
<feature type="region of interest" description="Disordered" evidence="2">
    <location>
        <begin position="1"/>
        <end position="27"/>
    </location>
</feature>
<dbReference type="InParanoid" id="A0A5E4G8A8"/>